<organism evidence="2 3">
    <name type="scientific">Defluviicoccus vanus</name>
    <dbReference type="NCBI Taxonomy" id="111831"/>
    <lineage>
        <taxon>Bacteria</taxon>
        <taxon>Pseudomonadati</taxon>
        <taxon>Pseudomonadota</taxon>
        <taxon>Alphaproteobacteria</taxon>
        <taxon>Rhodospirillales</taxon>
        <taxon>Rhodospirillaceae</taxon>
        <taxon>Defluviicoccus</taxon>
    </lineage>
</organism>
<reference evidence="2 3" key="1">
    <citation type="submission" date="2020-05" db="EMBL/GenBank/DDBJ databases">
        <title>Complete closed genome sequence of Defluviicoccus vanus.</title>
        <authorList>
            <person name="Bessarab I."/>
            <person name="Arumugam K."/>
            <person name="Maszenan A.M."/>
            <person name="Seviour R.J."/>
            <person name="Williams R.B."/>
        </authorList>
    </citation>
    <scope>NUCLEOTIDE SEQUENCE [LARGE SCALE GENOMIC DNA]</scope>
    <source>
        <strain evidence="2 3">Ben 114</strain>
    </source>
</reference>
<accession>A0A7H1N6A3</accession>
<proteinExistence type="predicted"/>
<dbReference type="KEGG" id="dvn:HQ394_09600"/>
<dbReference type="NCBIfam" id="NF047646">
    <property type="entry name" value="REP_Tyr_transpos"/>
    <property type="match status" value="1"/>
</dbReference>
<evidence type="ECO:0000313" key="2">
    <source>
        <dbReference type="EMBL" id="QNT71239.1"/>
    </source>
</evidence>
<keyword evidence="3" id="KW-1185">Reference proteome</keyword>
<evidence type="ECO:0000259" key="1">
    <source>
        <dbReference type="SMART" id="SM01321"/>
    </source>
</evidence>
<dbReference type="PANTHER" id="PTHR36966:SF1">
    <property type="entry name" value="REP-ASSOCIATED TYROSINE TRANSPOSASE"/>
    <property type="match status" value="1"/>
</dbReference>
<dbReference type="GO" id="GO:0006313">
    <property type="term" value="P:DNA transposition"/>
    <property type="evidence" value="ECO:0007669"/>
    <property type="project" value="InterPro"/>
</dbReference>
<name>A0A7H1N6A3_9PROT</name>
<sequence length="179" mass="21067">MPDYRRYRVPGGCYFFTVNLLERRGNDLLIRHIDFLRDAVRLVGRSRPFTIDAWVVLPDHLHCVWTLPPDDDDFATRWRLIKSIFARSLPVCERRSDARLRKGERGIWQRRYWEHAIRDDEDFAAHIDYVHFNPVKHGYVREPAAWPYSTFKSAVGRGLYPESWLGAGEQSSSDKDCGE</sequence>
<dbReference type="Proteomes" id="UP000516369">
    <property type="component" value="Chromosome"/>
</dbReference>
<dbReference type="GO" id="GO:0004803">
    <property type="term" value="F:transposase activity"/>
    <property type="evidence" value="ECO:0007669"/>
    <property type="project" value="InterPro"/>
</dbReference>
<dbReference type="SUPFAM" id="SSF143422">
    <property type="entry name" value="Transposase IS200-like"/>
    <property type="match status" value="1"/>
</dbReference>
<gene>
    <name evidence="2" type="ORF">HQ394_09600</name>
</gene>
<evidence type="ECO:0000313" key="3">
    <source>
        <dbReference type="Proteomes" id="UP000516369"/>
    </source>
</evidence>
<protein>
    <submittedName>
        <fullName evidence="2">Transposase</fullName>
    </submittedName>
</protein>
<dbReference type="Gene3D" id="3.30.70.1290">
    <property type="entry name" value="Transposase IS200-like"/>
    <property type="match status" value="1"/>
</dbReference>
<dbReference type="EMBL" id="CP053923">
    <property type="protein sequence ID" value="QNT71239.1"/>
    <property type="molecule type" value="Genomic_DNA"/>
</dbReference>
<dbReference type="GO" id="GO:0043565">
    <property type="term" value="F:sequence-specific DNA binding"/>
    <property type="evidence" value="ECO:0007669"/>
    <property type="project" value="TreeGrafter"/>
</dbReference>
<dbReference type="InterPro" id="IPR052715">
    <property type="entry name" value="RAYT_transposase"/>
</dbReference>
<dbReference type="AlphaFoldDB" id="A0A7H1N6A3"/>
<dbReference type="SMART" id="SM01321">
    <property type="entry name" value="Y1_Tnp"/>
    <property type="match status" value="1"/>
</dbReference>
<dbReference type="InterPro" id="IPR002686">
    <property type="entry name" value="Transposase_17"/>
</dbReference>
<feature type="domain" description="Transposase IS200-like" evidence="1">
    <location>
        <begin position="9"/>
        <end position="133"/>
    </location>
</feature>
<dbReference type="PANTHER" id="PTHR36966">
    <property type="entry name" value="REP-ASSOCIATED TYROSINE TRANSPOSASE"/>
    <property type="match status" value="1"/>
</dbReference>
<dbReference type="InterPro" id="IPR036515">
    <property type="entry name" value="Transposase_17_sf"/>
</dbReference>